<accession>A0ACB7Z682</accession>
<keyword evidence="2" id="KW-1185">Reference proteome</keyword>
<name>A0ACB7Z682_9ERIC</name>
<comment type="caution">
    <text evidence="1">The sequence shown here is derived from an EMBL/GenBank/DDBJ whole genome shotgun (WGS) entry which is preliminary data.</text>
</comment>
<gene>
    <name evidence="1" type="ORF">Vadar_026094</name>
</gene>
<evidence type="ECO:0000313" key="2">
    <source>
        <dbReference type="Proteomes" id="UP000828048"/>
    </source>
</evidence>
<protein>
    <submittedName>
        <fullName evidence="1">Uncharacterized protein</fullName>
    </submittedName>
</protein>
<organism evidence="1 2">
    <name type="scientific">Vaccinium darrowii</name>
    <dbReference type="NCBI Taxonomy" id="229202"/>
    <lineage>
        <taxon>Eukaryota</taxon>
        <taxon>Viridiplantae</taxon>
        <taxon>Streptophyta</taxon>
        <taxon>Embryophyta</taxon>
        <taxon>Tracheophyta</taxon>
        <taxon>Spermatophyta</taxon>
        <taxon>Magnoliopsida</taxon>
        <taxon>eudicotyledons</taxon>
        <taxon>Gunneridae</taxon>
        <taxon>Pentapetalae</taxon>
        <taxon>asterids</taxon>
        <taxon>Ericales</taxon>
        <taxon>Ericaceae</taxon>
        <taxon>Vaccinioideae</taxon>
        <taxon>Vaccinieae</taxon>
        <taxon>Vaccinium</taxon>
    </lineage>
</organism>
<sequence length="862" mass="96660">MWKSFLTRCYQQTILGVKSCYRTATATTITHQASKFSTSISPLLPPQYPCVPITKRRIQKHELAKLLQNPISNKPISYYKIIHGHIVVLGFQSDTFLSNILISVYSKAGCLGHARQLFDTMSQRNLVTWSSMVSVYAQHGCSEEALMVFLEFRTSANEKPNEFTLASVIRSCTRLGGVEKGTQLHGLVVKIGFDHDVYVGTSLIDFYSKNNEIDEARLVFDEISMKSAVTWTTLMTGYARIGRNEVSLQLFSQMRDTGVVPDGYVLSSVLNSCSMLEFLQGGKQIHAYVLRRGMGNDVSVFNVLIDFYVKCGRVRTGRKVFDHVAIKNVISWTTMISGYMQNSFDWEAMKLFMDMNRLGWKPDGFACTSVLTSCASLEALEQGKQVHAYAVKENFESDEFVKNGLIDMYSKCNSLTDARRSFDGIANLSVIPYNAMIEGYSRQEKLNEALDLFREMRIRSFSPSLLTFVSILGMSASLFTVELSQQIHCIITKLGISLDVFAGSALIDVYSKCSFIKDARLVFEEMDDKDVVVWNAMLFGYAQQLENEEALKLCLKLQHSGQKPNEFTFVALLMAASNLASLQHGRQFHNHLVKTGLDFDPFVTNAMVDMYAKCGNIEEARKMFDSTNSRDVVCWNSMITTYAQHGEAEEALEMFEEMIKEGIKPTYVTFVGVLSACGHVGLVKDGLRHFDSMAIYGIVPGTEHYACIVSLLGRAGELAEAKNIIEKMPIRPEAIVWRSLLSACRIVGHVELGKYAAEMAIAVDPKDSGSYVLLSNIFASKGLWGDVKKVRERMDRNGVVKEAGCSWIELNNKVHVFVARDKGHPDADLICLWHFMHKLAALKFQPTTLSSRSGLYYHSRAV</sequence>
<dbReference type="EMBL" id="CM037154">
    <property type="protein sequence ID" value="KAH7861430.1"/>
    <property type="molecule type" value="Genomic_DNA"/>
</dbReference>
<proteinExistence type="predicted"/>
<dbReference type="Proteomes" id="UP000828048">
    <property type="component" value="Chromosome 4"/>
</dbReference>
<reference evidence="1 2" key="1">
    <citation type="journal article" date="2021" name="Hortic Res">
        <title>High-quality reference genome and annotation aids understanding of berry development for evergreen blueberry (Vaccinium darrowii).</title>
        <authorList>
            <person name="Yu J."/>
            <person name="Hulse-Kemp A.M."/>
            <person name="Babiker E."/>
            <person name="Staton M."/>
        </authorList>
    </citation>
    <scope>NUCLEOTIDE SEQUENCE [LARGE SCALE GENOMIC DNA]</scope>
    <source>
        <strain evidence="2">cv. NJ 8807/NJ 8810</strain>
        <tissue evidence="1">Young leaf</tissue>
    </source>
</reference>
<evidence type="ECO:0000313" key="1">
    <source>
        <dbReference type="EMBL" id="KAH7861430.1"/>
    </source>
</evidence>